<dbReference type="OrthoDB" id="63589at2759"/>
<comment type="caution">
    <text evidence="5">The sequence shown here is derived from an EMBL/GenBank/DDBJ whole genome shotgun (WGS) entry which is preliminary data.</text>
</comment>
<dbReference type="Proteomes" id="UP000789831">
    <property type="component" value="Unassembled WGS sequence"/>
</dbReference>
<evidence type="ECO:0000313" key="5">
    <source>
        <dbReference type="EMBL" id="CAG8434596.1"/>
    </source>
</evidence>
<dbReference type="InterPro" id="IPR019354">
    <property type="entry name" value="SMG8-like"/>
</dbReference>
<comment type="similarity">
    <text evidence="1">Belongs to the SMG8 family.</text>
</comment>
<accession>A0A9N8V194</accession>
<evidence type="ECO:0000256" key="4">
    <source>
        <dbReference type="SAM" id="MobiDB-lite"/>
    </source>
</evidence>
<dbReference type="GO" id="GO:0000184">
    <property type="term" value="P:nuclear-transcribed mRNA catabolic process, nonsense-mediated decay"/>
    <property type="evidence" value="ECO:0007669"/>
    <property type="project" value="UniProtKB-KW"/>
</dbReference>
<evidence type="ECO:0000256" key="2">
    <source>
        <dbReference type="ARBA" id="ARBA00023161"/>
    </source>
</evidence>
<reference evidence="5" key="1">
    <citation type="submission" date="2021-06" db="EMBL/GenBank/DDBJ databases">
        <authorList>
            <person name="Kallberg Y."/>
            <person name="Tangrot J."/>
            <person name="Rosling A."/>
        </authorList>
    </citation>
    <scope>NUCLEOTIDE SEQUENCE</scope>
    <source>
        <strain evidence="5">MT106</strain>
    </source>
</reference>
<protein>
    <recommendedName>
        <fullName evidence="3">Nonsense-mediated mRNA decay factor SMG8</fullName>
    </recommendedName>
</protein>
<keyword evidence="6" id="KW-1185">Reference proteome</keyword>
<dbReference type="EMBL" id="CAJVPL010000018">
    <property type="protein sequence ID" value="CAG8434596.1"/>
    <property type="molecule type" value="Genomic_DNA"/>
</dbReference>
<gene>
    <name evidence="5" type="ORF">AGERDE_LOCUS378</name>
</gene>
<keyword evidence="2" id="KW-0866">Nonsense-mediated mRNA decay</keyword>
<dbReference type="Pfam" id="PF10220">
    <property type="entry name" value="Smg8_Smg9"/>
    <property type="match status" value="4"/>
</dbReference>
<evidence type="ECO:0000256" key="1">
    <source>
        <dbReference type="ARBA" id="ARBA00006443"/>
    </source>
</evidence>
<organism evidence="5 6">
    <name type="scientific">Ambispora gerdemannii</name>
    <dbReference type="NCBI Taxonomy" id="144530"/>
    <lineage>
        <taxon>Eukaryota</taxon>
        <taxon>Fungi</taxon>
        <taxon>Fungi incertae sedis</taxon>
        <taxon>Mucoromycota</taxon>
        <taxon>Glomeromycotina</taxon>
        <taxon>Glomeromycetes</taxon>
        <taxon>Archaeosporales</taxon>
        <taxon>Ambisporaceae</taxon>
        <taxon>Ambispora</taxon>
    </lineage>
</organism>
<feature type="compositionally biased region" description="Polar residues" evidence="4">
    <location>
        <begin position="759"/>
        <end position="768"/>
    </location>
</feature>
<proteinExistence type="inferred from homology"/>
<dbReference type="PANTHER" id="PTHR13091:SF0">
    <property type="entry name" value="NONSENSE-MEDIATED MRNA DECAY FACTOR SMG8"/>
    <property type="match status" value="1"/>
</dbReference>
<feature type="compositionally biased region" description="Basic and acidic residues" evidence="4">
    <location>
        <begin position="769"/>
        <end position="779"/>
    </location>
</feature>
<feature type="region of interest" description="Disordered" evidence="4">
    <location>
        <begin position="759"/>
        <end position="805"/>
    </location>
</feature>
<name>A0A9N8V194_9GLOM</name>
<sequence>MEDSESISSEPDAFAQEIKETLKRTRLNDSSLVSVVAFVGFTQSGTTPNMASTTCCIDQECNCAQKRASLLIGDDSNHGLWIYTDHVKNTIYLLLDSINEWASFLQIWENIDDSIESGKEFQDWLWKQEHLYMRMLVFMFMVSHVVMLSLPISKLDSNMVSLLRIVSSVKRHIISHASNFINTCWQNWGIPSPYGSTSGGGYGGRGGTPQGGTMAPGRSVPFLLFLFQEVQLPVVIHSDSNKSDAVHDKSASISIKRIKDALQARVRFLFRTCHLVQTNDLHASFDGNIDLYKYEDLYVYGPDTQQHASCLSRQLFTLPPPSSQFFVHLITRGSTGNMLSADPALVILSASINSDRNDIIDIEGLLKRRRLDARSTENFEIKLLRDFAIGWIKWAGTGYPRSFVKRGIASSELPDARQWVSGIIALKGFLFAQLPKELIDRKASNIVEDTLARRLKDCIQINNRFSASHCAQVLRKAVDVYLLESPTYYTKQYHEIKLEHALGFYMSSARGPCVQEYAQKLRLECQNIWEHGRQKCEYESLTGHQCVLGANHDTDSKTDENAKKLVKHRSAFQTLHACNCGRTRREREDPFDLLEANIKFFKFDDCCQTEDDNLFHLPLVKNKPSDKNMWSLIHLGSSTIYDPKVGLDKWDGFVTNANFLLSWNIMLSEHNQADTAQVKDVNGLGTDAVDLYNMNCEIDERRISTVPNKAGKETFEASKIIIKDSTDWPLLTSENAAQPWMAQLDFNGDSNENVQQISHDTNNIQSSSKDSKNGDYSKDKRSRRSTKIAQKKEREKTPANTSLNNQNFSRGYVGVEYECPNGHRFMSCGEGQVCKHGHINHAQESAKDLLEKDLPIFILCPCNNTLNGPPTVTAQLQRIIIVTPDPPLLAILNPSIKDLNNQDVEMSPILNLDDRQQSQINEIILPSKSMTVLRLPYPF</sequence>
<dbReference type="PANTHER" id="PTHR13091">
    <property type="entry name" value="AMPLIFIED IN BREAST CANCER 2-RELATED"/>
    <property type="match status" value="1"/>
</dbReference>
<dbReference type="AlphaFoldDB" id="A0A9N8V194"/>
<evidence type="ECO:0000313" key="6">
    <source>
        <dbReference type="Proteomes" id="UP000789831"/>
    </source>
</evidence>
<evidence type="ECO:0000256" key="3">
    <source>
        <dbReference type="ARBA" id="ARBA00029509"/>
    </source>
</evidence>